<accession>A0AAV2E666</accession>
<feature type="region of interest" description="Disordered" evidence="1">
    <location>
        <begin position="23"/>
        <end position="42"/>
    </location>
</feature>
<protein>
    <submittedName>
        <fullName evidence="2">Uncharacterized protein</fullName>
    </submittedName>
</protein>
<evidence type="ECO:0000313" key="3">
    <source>
        <dbReference type="Proteomes" id="UP001497516"/>
    </source>
</evidence>
<sequence length="89" mass="9739">MRLKKLTSFIPFLVPLPPIPVSHFSRKAANHHTPLDPQSPAQNSPISLIAYASIDGRGWRRLVFNNRPVSSIRGQGSRVGEGDHGDEGS</sequence>
<organism evidence="2 3">
    <name type="scientific">Linum trigynum</name>
    <dbReference type="NCBI Taxonomy" id="586398"/>
    <lineage>
        <taxon>Eukaryota</taxon>
        <taxon>Viridiplantae</taxon>
        <taxon>Streptophyta</taxon>
        <taxon>Embryophyta</taxon>
        <taxon>Tracheophyta</taxon>
        <taxon>Spermatophyta</taxon>
        <taxon>Magnoliopsida</taxon>
        <taxon>eudicotyledons</taxon>
        <taxon>Gunneridae</taxon>
        <taxon>Pentapetalae</taxon>
        <taxon>rosids</taxon>
        <taxon>fabids</taxon>
        <taxon>Malpighiales</taxon>
        <taxon>Linaceae</taxon>
        <taxon>Linum</taxon>
    </lineage>
</organism>
<gene>
    <name evidence="2" type="ORF">LTRI10_LOCUS22631</name>
</gene>
<name>A0AAV2E666_9ROSI</name>
<feature type="compositionally biased region" description="Basic and acidic residues" evidence="1">
    <location>
        <begin position="80"/>
        <end position="89"/>
    </location>
</feature>
<feature type="region of interest" description="Disordered" evidence="1">
    <location>
        <begin position="70"/>
        <end position="89"/>
    </location>
</feature>
<evidence type="ECO:0000256" key="1">
    <source>
        <dbReference type="SAM" id="MobiDB-lite"/>
    </source>
</evidence>
<keyword evidence="3" id="KW-1185">Reference proteome</keyword>
<evidence type="ECO:0000313" key="2">
    <source>
        <dbReference type="EMBL" id="CAL1381238.1"/>
    </source>
</evidence>
<proteinExistence type="predicted"/>
<dbReference type="EMBL" id="OZ034817">
    <property type="protein sequence ID" value="CAL1381238.1"/>
    <property type="molecule type" value="Genomic_DNA"/>
</dbReference>
<dbReference type="Proteomes" id="UP001497516">
    <property type="component" value="Chromosome 4"/>
</dbReference>
<reference evidence="2 3" key="1">
    <citation type="submission" date="2024-04" db="EMBL/GenBank/DDBJ databases">
        <authorList>
            <person name="Fracassetti M."/>
        </authorList>
    </citation>
    <scope>NUCLEOTIDE SEQUENCE [LARGE SCALE GENOMIC DNA]</scope>
</reference>
<dbReference type="AlphaFoldDB" id="A0AAV2E666"/>